<keyword evidence="6" id="KW-0406">Ion transport</keyword>
<dbReference type="Gene3D" id="3.30.70.2170">
    <property type="match status" value="1"/>
</dbReference>
<organism evidence="10 11">
    <name type="scientific">Candidatus Blautia pullistercoris</name>
    <dbReference type="NCBI Taxonomy" id="2838499"/>
    <lineage>
        <taxon>Bacteria</taxon>
        <taxon>Bacillati</taxon>
        <taxon>Bacillota</taxon>
        <taxon>Clostridia</taxon>
        <taxon>Lachnospirales</taxon>
        <taxon>Lachnospiraceae</taxon>
        <taxon>Blautia</taxon>
    </lineage>
</organism>
<dbReference type="GO" id="GO:0033179">
    <property type="term" value="C:proton-transporting V-type ATPase, V0 domain"/>
    <property type="evidence" value="ECO:0007669"/>
    <property type="project" value="InterPro"/>
</dbReference>
<dbReference type="Pfam" id="PF01496">
    <property type="entry name" value="V_ATPase_I"/>
    <property type="match status" value="2"/>
</dbReference>
<evidence type="ECO:0000313" key="11">
    <source>
        <dbReference type="Proteomes" id="UP000824230"/>
    </source>
</evidence>
<dbReference type="GO" id="GO:0046961">
    <property type="term" value="F:proton-transporting ATPase activity, rotational mechanism"/>
    <property type="evidence" value="ECO:0007669"/>
    <property type="project" value="InterPro"/>
</dbReference>
<keyword evidence="5 9" id="KW-1133">Transmembrane helix</keyword>
<dbReference type="AlphaFoldDB" id="A0A9D1VMU4"/>
<evidence type="ECO:0000313" key="10">
    <source>
        <dbReference type="EMBL" id="HIX37738.1"/>
    </source>
</evidence>
<feature type="transmembrane region" description="Helical" evidence="9">
    <location>
        <begin position="582"/>
        <end position="600"/>
    </location>
</feature>
<evidence type="ECO:0000256" key="3">
    <source>
        <dbReference type="ARBA" id="ARBA00022448"/>
    </source>
</evidence>
<feature type="coiled-coil region" evidence="8">
    <location>
        <begin position="233"/>
        <end position="260"/>
    </location>
</feature>
<comment type="subcellular location">
    <subcellularLocation>
        <location evidence="1">Membrane</location>
        <topology evidence="1">Multi-pass membrane protein</topology>
    </subcellularLocation>
</comment>
<evidence type="ECO:0000256" key="1">
    <source>
        <dbReference type="ARBA" id="ARBA00004141"/>
    </source>
</evidence>
<gene>
    <name evidence="10" type="ORF">H9738_07715</name>
</gene>
<dbReference type="GO" id="GO:0016471">
    <property type="term" value="C:vacuolar proton-transporting V-type ATPase complex"/>
    <property type="evidence" value="ECO:0007669"/>
    <property type="project" value="TreeGrafter"/>
</dbReference>
<reference evidence="10" key="2">
    <citation type="submission" date="2021-04" db="EMBL/GenBank/DDBJ databases">
        <authorList>
            <person name="Gilroy R."/>
        </authorList>
    </citation>
    <scope>NUCLEOTIDE SEQUENCE</scope>
    <source>
        <strain evidence="10">ChiHjej12B11-1927</strain>
    </source>
</reference>
<comment type="caution">
    <text evidence="10">The sequence shown here is derived from an EMBL/GenBank/DDBJ whole genome shotgun (WGS) entry which is preliminary data.</text>
</comment>
<dbReference type="PANTHER" id="PTHR11629:SF63">
    <property type="entry name" value="V-TYPE PROTON ATPASE SUBUNIT A"/>
    <property type="match status" value="1"/>
</dbReference>
<dbReference type="Gene3D" id="3.30.70.2750">
    <property type="match status" value="1"/>
</dbReference>
<feature type="transmembrane region" description="Helical" evidence="9">
    <location>
        <begin position="363"/>
        <end position="390"/>
    </location>
</feature>
<feature type="transmembrane region" description="Helical" evidence="9">
    <location>
        <begin position="461"/>
        <end position="485"/>
    </location>
</feature>
<name>A0A9D1VMU4_9FIRM</name>
<feature type="transmembrane region" description="Helical" evidence="9">
    <location>
        <begin position="532"/>
        <end position="551"/>
    </location>
</feature>
<sequence>MAVLQMQKVSICALKRDRKAILEKIQSMGIMEVSQIQEDTQGLEKMNTQTARSMFEKNAASADMALGILAEYVPEKSSMFASLEGKKLVDKASFDQAVERKDKIMSVASSVISQQKKIGEYRANIQKLENQMESLEPWMNLDVPMAFRGTKRAAFLPGSFSQELTLEEIYGMILEDAQETAGADVNILSSGKDGTYVAVLCLREDEEKVEEALRKGGFSRPSQLTAQVPARAKESLQNQIRDLKEEIRKCQEEISRYAYERTNLRLISDYFRARAQKYEVLGTLPQSRSAFLISGYVPKKAVGALEKALDKFVMSMEAEDIPEEEEAPVLLKNNKFTESVEGIVASFGLPAKGEIDPTAIMSFFYVFFFGMMLSDAAYGILVFLVCFILVKKFPRMDSSMRKSLKLFMYGGLSTLIWGILFGGYFGDAIDVVARTFFHVNVPDGGLIKALWFVPLNDPMKLLLYSMAFGLIHLFTGLGIKGYLLVRDKKYLDFFCDVVLWYVFLIGLLLMLIPSSLFASISQMDPSAFPPAMSAAGKVLAVIGLVGLVLMSGRSSKNVVLRLALGLYDVYNVTGWLSDVLSYSRLLALGLATGVIASVVNQMGSMLGDSIPGAIVFILVFIVGHTMNLAINLLGAYVHTNRLQYVEFFGKFYEGGGKPFEPFFANTKYVDVKEETYL</sequence>
<reference evidence="10" key="1">
    <citation type="journal article" date="2021" name="PeerJ">
        <title>Extensive microbial diversity within the chicken gut microbiome revealed by metagenomics and culture.</title>
        <authorList>
            <person name="Gilroy R."/>
            <person name="Ravi A."/>
            <person name="Getino M."/>
            <person name="Pursley I."/>
            <person name="Horton D.L."/>
            <person name="Alikhan N.F."/>
            <person name="Baker D."/>
            <person name="Gharbi K."/>
            <person name="Hall N."/>
            <person name="Watson M."/>
            <person name="Adriaenssens E.M."/>
            <person name="Foster-Nyarko E."/>
            <person name="Jarju S."/>
            <person name="Secka A."/>
            <person name="Antonio M."/>
            <person name="Oren A."/>
            <person name="Chaudhuri R.R."/>
            <person name="La Ragione R."/>
            <person name="Hildebrand F."/>
            <person name="Pallen M.J."/>
        </authorList>
    </citation>
    <scope>NUCLEOTIDE SEQUENCE</scope>
    <source>
        <strain evidence="10">ChiHjej12B11-1927</strain>
    </source>
</reference>
<dbReference type="GO" id="GO:0007035">
    <property type="term" value="P:vacuolar acidification"/>
    <property type="evidence" value="ECO:0007669"/>
    <property type="project" value="TreeGrafter"/>
</dbReference>
<evidence type="ECO:0000256" key="9">
    <source>
        <dbReference type="SAM" id="Phobius"/>
    </source>
</evidence>
<dbReference type="InterPro" id="IPR002490">
    <property type="entry name" value="V-ATPase_116kDa_su"/>
</dbReference>
<keyword evidence="3" id="KW-0813">Transport</keyword>
<evidence type="ECO:0000256" key="7">
    <source>
        <dbReference type="ARBA" id="ARBA00023136"/>
    </source>
</evidence>
<dbReference type="PANTHER" id="PTHR11629">
    <property type="entry name" value="VACUOLAR PROTON ATPASES"/>
    <property type="match status" value="1"/>
</dbReference>
<comment type="similarity">
    <text evidence="2">Belongs to the V-ATPase 116 kDa subunit family.</text>
</comment>
<proteinExistence type="inferred from homology"/>
<evidence type="ECO:0000256" key="8">
    <source>
        <dbReference type="SAM" id="Coils"/>
    </source>
</evidence>
<feature type="transmembrane region" description="Helical" evidence="9">
    <location>
        <begin position="497"/>
        <end position="520"/>
    </location>
</feature>
<evidence type="ECO:0000256" key="6">
    <source>
        <dbReference type="ARBA" id="ARBA00023065"/>
    </source>
</evidence>
<accession>A0A9D1VMU4</accession>
<evidence type="ECO:0000256" key="4">
    <source>
        <dbReference type="ARBA" id="ARBA00022692"/>
    </source>
</evidence>
<feature type="transmembrane region" description="Helical" evidence="9">
    <location>
        <begin position="612"/>
        <end position="637"/>
    </location>
</feature>
<dbReference type="Gene3D" id="1.20.1460.20">
    <property type="match status" value="1"/>
</dbReference>
<keyword evidence="7 9" id="KW-0472">Membrane</keyword>
<protein>
    <submittedName>
        <fullName evidence="10">V-type ATP synthase subunit I</fullName>
    </submittedName>
</protein>
<feature type="transmembrane region" description="Helical" evidence="9">
    <location>
        <begin position="406"/>
        <end position="426"/>
    </location>
</feature>
<evidence type="ECO:0000256" key="2">
    <source>
        <dbReference type="ARBA" id="ARBA00009904"/>
    </source>
</evidence>
<dbReference type="GO" id="GO:0051117">
    <property type="term" value="F:ATPase binding"/>
    <property type="evidence" value="ECO:0007669"/>
    <property type="project" value="TreeGrafter"/>
</dbReference>
<keyword evidence="8" id="KW-0175">Coiled coil</keyword>
<evidence type="ECO:0000256" key="5">
    <source>
        <dbReference type="ARBA" id="ARBA00022989"/>
    </source>
</evidence>
<keyword evidence="4 9" id="KW-0812">Transmembrane</keyword>
<dbReference type="EMBL" id="DXFG01000153">
    <property type="protein sequence ID" value="HIX37738.1"/>
    <property type="molecule type" value="Genomic_DNA"/>
</dbReference>
<dbReference type="Proteomes" id="UP000824230">
    <property type="component" value="Unassembled WGS sequence"/>
</dbReference>